<keyword evidence="3" id="KW-1185">Reference proteome</keyword>
<reference evidence="3" key="2">
    <citation type="submission" date="2015-01" db="EMBL/GenBank/DDBJ databases">
        <title>Evolutionary Origins and Diversification of the Mycorrhizal Mutualists.</title>
        <authorList>
            <consortium name="DOE Joint Genome Institute"/>
            <consortium name="Mycorrhizal Genomics Consortium"/>
            <person name="Kohler A."/>
            <person name="Kuo A."/>
            <person name="Nagy L.G."/>
            <person name="Floudas D."/>
            <person name="Copeland A."/>
            <person name="Barry K.W."/>
            <person name="Cichocki N."/>
            <person name="Veneault-Fourrey C."/>
            <person name="LaButti K."/>
            <person name="Lindquist E.A."/>
            <person name="Lipzen A."/>
            <person name="Lundell T."/>
            <person name="Morin E."/>
            <person name="Murat C."/>
            <person name="Riley R."/>
            <person name="Ohm R."/>
            <person name="Sun H."/>
            <person name="Tunlid A."/>
            <person name="Henrissat B."/>
            <person name="Grigoriev I.V."/>
            <person name="Hibbett D.S."/>
            <person name="Martin F."/>
        </authorList>
    </citation>
    <scope>NUCLEOTIDE SEQUENCE [LARGE SCALE GENOMIC DNA]</scope>
    <source>
        <strain evidence="3">MUT 4182</strain>
    </source>
</reference>
<dbReference type="AlphaFoldDB" id="A0A0C3LND6"/>
<organism evidence="2 3">
    <name type="scientific">Tulasnella calospora MUT 4182</name>
    <dbReference type="NCBI Taxonomy" id="1051891"/>
    <lineage>
        <taxon>Eukaryota</taxon>
        <taxon>Fungi</taxon>
        <taxon>Dikarya</taxon>
        <taxon>Basidiomycota</taxon>
        <taxon>Agaricomycotina</taxon>
        <taxon>Agaricomycetes</taxon>
        <taxon>Cantharellales</taxon>
        <taxon>Tulasnellaceae</taxon>
        <taxon>Tulasnella</taxon>
    </lineage>
</organism>
<evidence type="ECO:0000313" key="3">
    <source>
        <dbReference type="Proteomes" id="UP000054248"/>
    </source>
</evidence>
<evidence type="ECO:0000256" key="1">
    <source>
        <dbReference type="SAM" id="MobiDB-lite"/>
    </source>
</evidence>
<evidence type="ECO:0000313" key="2">
    <source>
        <dbReference type="EMBL" id="KIO22837.1"/>
    </source>
</evidence>
<proteinExistence type="predicted"/>
<sequence length="325" mass="35833">MQPRRILTRSLSAMTEAGTKAFGLVAKRKDGRNVRWHPMTGISSEADETRVETQPMEDVQFANETDPAYLATEPNSPFVFVPTEAGCRQGGFFDAVAMDFEIPRVAADEDDDEDQSEGSRDSIWTTSEFQDIAYELGVADILLAPSDPNANPYYPPMPSPREPTSFGSSVDGGAAVGAGERKSPLRALVRRISNTLIMKPGSGVVVEKIEKSDSPSSSPASTLMSLPQIDDVPPQLARFSFASDATTGTLQRYLARRQLQSRNIEKTLNMSILAYEREGSWLIDHDSMDRNFVCPFPTCEAHYGPGAGRKRRHVVRHPVETVYED</sequence>
<accession>A0A0C3LND6</accession>
<name>A0A0C3LND6_9AGAM</name>
<dbReference type="Proteomes" id="UP000054248">
    <property type="component" value="Unassembled WGS sequence"/>
</dbReference>
<feature type="region of interest" description="Disordered" evidence="1">
    <location>
        <begin position="158"/>
        <end position="177"/>
    </location>
</feature>
<protein>
    <submittedName>
        <fullName evidence="2">Uncharacterized protein</fullName>
    </submittedName>
</protein>
<gene>
    <name evidence="2" type="ORF">M407DRAFT_215780</name>
</gene>
<reference evidence="2 3" key="1">
    <citation type="submission" date="2014-04" db="EMBL/GenBank/DDBJ databases">
        <authorList>
            <consortium name="DOE Joint Genome Institute"/>
            <person name="Kuo A."/>
            <person name="Girlanda M."/>
            <person name="Perotto S."/>
            <person name="Kohler A."/>
            <person name="Nagy L.G."/>
            <person name="Floudas D."/>
            <person name="Copeland A."/>
            <person name="Barry K.W."/>
            <person name="Cichocki N."/>
            <person name="Veneault-Fourrey C."/>
            <person name="LaButti K."/>
            <person name="Lindquist E.A."/>
            <person name="Lipzen A."/>
            <person name="Lundell T."/>
            <person name="Morin E."/>
            <person name="Murat C."/>
            <person name="Sun H."/>
            <person name="Tunlid A."/>
            <person name="Henrissat B."/>
            <person name="Grigoriev I.V."/>
            <person name="Hibbett D.S."/>
            <person name="Martin F."/>
            <person name="Nordberg H.P."/>
            <person name="Cantor M.N."/>
            <person name="Hua S.X."/>
        </authorList>
    </citation>
    <scope>NUCLEOTIDE SEQUENCE [LARGE SCALE GENOMIC DNA]</scope>
    <source>
        <strain evidence="2 3">MUT 4182</strain>
    </source>
</reference>
<dbReference type="OrthoDB" id="3253346at2759"/>
<dbReference type="HOGENOM" id="CLU_855787_0_0_1"/>
<dbReference type="EMBL" id="KN823099">
    <property type="protein sequence ID" value="KIO22837.1"/>
    <property type="molecule type" value="Genomic_DNA"/>
</dbReference>